<dbReference type="Proteomes" id="UP000756346">
    <property type="component" value="Unassembled WGS sequence"/>
</dbReference>
<organism evidence="2 3">
    <name type="scientific">Microdochium trichocladiopsis</name>
    <dbReference type="NCBI Taxonomy" id="1682393"/>
    <lineage>
        <taxon>Eukaryota</taxon>
        <taxon>Fungi</taxon>
        <taxon>Dikarya</taxon>
        <taxon>Ascomycota</taxon>
        <taxon>Pezizomycotina</taxon>
        <taxon>Sordariomycetes</taxon>
        <taxon>Xylariomycetidae</taxon>
        <taxon>Xylariales</taxon>
        <taxon>Microdochiaceae</taxon>
        <taxon>Microdochium</taxon>
    </lineage>
</organism>
<protein>
    <recommendedName>
        <fullName evidence="1">T6SS Phospholipase effector Tle1-like catalytic domain-containing protein</fullName>
    </recommendedName>
</protein>
<evidence type="ECO:0000259" key="1">
    <source>
        <dbReference type="Pfam" id="PF09994"/>
    </source>
</evidence>
<proteinExistence type="predicted"/>
<sequence length="634" mass="70809">MPSASPTAEASEPRARKRLIVCCDGTWQSSVTIKKNVPSNLTRLARSFAREDVVTDDKSGKETVWEQIVYYDAGIGTGEISKAEKDRQGGFGHGFVANVIEAYNFLVLNWYPGDKIYCFGFSRGAYTARAVAGLVNDIGVISPRDMQDFPELYAAYSSYKGGDSHGFRKSREYRRWQAGVLSKQRKDPATGLALWDQIPHALVTEESRLVEVVGVFDTVGSLGVPDSPYFTVDAIMTGINYWWGGESPGFHNVNLSPYIANAFHAMALDEHRGPFSPTLWHLPPPLPGMSTTNGTNGVKVNGTDPAAAHKAALDAFEKLHFDKPRFDKGQESQEEEYERRVDAAWGNLIDCEMRQLCTRLHPSNLQQVWFPGVHINIGGGSDDVLGDRDGDFEQIALISFAWMCEQVKPFVRFEERLRKRSVRDRMALIVPVLAEISAGGNKDFGSWVKPFWKALDWTGAYKAETKQIAPSTVCGWAEGPIVDSYTLKMRATGSITRTPGEYCKTPKGTEQHQLGDTQESIHPTVAYRMKKLGPEKYDPEALRNFKRVWVKENERWEWQKAGVVVPEFKISEKAKFSRFLAANYVKYLAQVEQLKALERKGSSSAAHAEEPIAQDTQATAFLKATEAGKDWVKP</sequence>
<dbReference type="RefSeq" id="XP_046005341.1">
    <property type="nucleotide sequence ID" value="XM_046161312.1"/>
</dbReference>
<feature type="domain" description="T6SS Phospholipase effector Tle1-like catalytic" evidence="1">
    <location>
        <begin position="17"/>
        <end position="406"/>
    </location>
</feature>
<dbReference type="GeneID" id="70190858"/>
<dbReference type="PANTHER" id="PTHR33840">
    <property type="match status" value="1"/>
</dbReference>
<accession>A0A9P8XU44</accession>
<dbReference type="InterPro" id="IPR018712">
    <property type="entry name" value="Tle1-like_cat"/>
</dbReference>
<evidence type="ECO:0000313" key="3">
    <source>
        <dbReference type="Proteomes" id="UP000756346"/>
    </source>
</evidence>
<comment type="caution">
    <text evidence="2">The sequence shown here is derived from an EMBL/GenBank/DDBJ whole genome shotgun (WGS) entry which is preliminary data.</text>
</comment>
<evidence type="ECO:0000313" key="2">
    <source>
        <dbReference type="EMBL" id="KAH7014374.1"/>
    </source>
</evidence>
<reference evidence="2" key="1">
    <citation type="journal article" date="2021" name="Nat. Commun.">
        <title>Genetic determinants of endophytism in the Arabidopsis root mycobiome.</title>
        <authorList>
            <person name="Mesny F."/>
            <person name="Miyauchi S."/>
            <person name="Thiergart T."/>
            <person name="Pickel B."/>
            <person name="Atanasova L."/>
            <person name="Karlsson M."/>
            <person name="Huettel B."/>
            <person name="Barry K.W."/>
            <person name="Haridas S."/>
            <person name="Chen C."/>
            <person name="Bauer D."/>
            <person name="Andreopoulos W."/>
            <person name="Pangilinan J."/>
            <person name="LaButti K."/>
            <person name="Riley R."/>
            <person name="Lipzen A."/>
            <person name="Clum A."/>
            <person name="Drula E."/>
            <person name="Henrissat B."/>
            <person name="Kohler A."/>
            <person name="Grigoriev I.V."/>
            <person name="Martin F.M."/>
            <person name="Hacquard S."/>
        </authorList>
    </citation>
    <scope>NUCLEOTIDE SEQUENCE</scope>
    <source>
        <strain evidence="2">MPI-CAGE-CH-0230</strain>
    </source>
</reference>
<dbReference type="AlphaFoldDB" id="A0A9P8XU44"/>
<dbReference type="Pfam" id="PF09994">
    <property type="entry name" value="T6SS_Tle1-like_cat"/>
    <property type="match status" value="1"/>
</dbReference>
<dbReference type="SUPFAM" id="SSF53474">
    <property type="entry name" value="alpha/beta-Hydrolases"/>
    <property type="match status" value="1"/>
</dbReference>
<dbReference type="PANTHER" id="PTHR33840:SF16">
    <property type="entry name" value="DUF2235 DOMAIN-CONTAINING PROTEIN"/>
    <property type="match status" value="1"/>
</dbReference>
<dbReference type="OrthoDB" id="3057168at2759"/>
<name>A0A9P8XU44_9PEZI</name>
<dbReference type="InterPro" id="IPR029058">
    <property type="entry name" value="AB_hydrolase_fold"/>
</dbReference>
<gene>
    <name evidence="2" type="ORF">B0I36DRAFT_389287</name>
</gene>
<keyword evidence="3" id="KW-1185">Reference proteome</keyword>
<dbReference type="EMBL" id="JAGTJQ010000013">
    <property type="protein sequence ID" value="KAH7014374.1"/>
    <property type="molecule type" value="Genomic_DNA"/>
</dbReference>